<dbReference type="OrthoDB" id="7976202at2759"/>
<dbReference type="EMBL" id="KN750580">
    <property type="protein sequence ID" value="KIH50164.1"/>
    <property type="molecule type" value="Genomic_DNA"/>
</dbReference>
<name>A0A0C2FU02_9BILA</name>
<reference evidence="1 2" key="1">
    <citation type="submission" date="2013-12" db="EMBL/GenBank/DDBJ databases">
        <title>Draft genome of the parsitic nematode Ancylostoma duodenale.</title>
        <authorList>
            <person name="Mitreva M."/>
        </authorList>
    </citation>
    <scope>NUCLEOTIDE SEQUENCE [LARGE SCALE GENOMIC DNA]</scope>
    <source>
        <strain evidence="1 2">Zhejiang</strain>
    </source>
</reference>
<protein>
    <submittedName>
        <fullName evidence="1">Uncharacterized protein</fullName>
    </submittedName>
</protein>
<sequence>MLTASFSAFDSHCKRAFAEHRRRFHPSKRNAAEEFASLKSAEDFFDETVEMVQDEDPCKELLKLLSVINGSCSRFQQYANIIREVGRIDYCQLTLSTWDRMLNEYLTSELMSERKTDLRSQMKISANQDPPNEDDLVDLIRIHMAFVELRNYRLANRV</sequence>
<dbReference type="Proteomes" id="UP000054047">
    <property type="component" value="Unassembled WGS sequence"/>
</dbReference>
<accession>A0A0C2FU02</accession>
<keyword evidence="2" id="KW-1185">Reference proteome</keyword>
<proteinExistence type="predicted"/>
<organism evidence="1 2">
    <name type="scientific">Ancylostoma duodenale</name>
    <dbReference type="NCBI Taxonomy" id="51022"/>
    <lineage>
        <taxon>Eukaryota</taxon>
        <taxon>Metazoa</taxon>
        <taxon>Ecdysozoa</taxon>
        <taxon>Nematoda</taxon>
        <taxon>Chromadorea</taxon>
        <taxon>Rhabditida</taxon>
        <taxon>Rhabditina</taxon>
        <taxon>Rhabditomorpha</taxon>
        <taxon>Strongyloidea</taxon>
        <taxon>Ancylostomatidae</taxon>
        <taxon>Ancylostomatinae</taxon>
        <taxon>Ancylostoma</taxon>
    </lineage>
</organism>
<dbReference type="AlphaFoldDB" id="A0A0C2FU02"/>
<gene>
    <name evidence="1" type="ORF">ANCDUO_19759</name>
</gene>
<evidence type="ECO:0000313" key="1">
    <source>
        <dbReference type="EMBL" id="KIH50164.1"/>
    </source>
</evidence>
<evidence type="ECO:0000313" key="2">
    <source>
        <dbReference type="Proteomes" id="UP000054047"/>
    </source>
</evidence>